<name>A0A512IDS3_9MICC</name>
<dbReference type="EMBL" id="BJZS01000051">
    <property type="protein sequence ID" value="GEO95831.1"/>
    <property type="molecule type" value="Genomic_DNA"/>
</dbReference>
<reference evidence="1 2" key="1">
    <citation type="submission" date="2019-07" db="EMBL/GenBank/DDBJ databases">
        <title>Whole genome shotgun sequence of Kocuria turfanensis NBRC 107627.</title>
        <authorList>
            <person name="Hosoyama A."/>
            <person name="Uohara A."/>
            <person name="Ohji S."/>
            <person name="Ichikawa N."/>
        </authorList>
    </citation>
    <scope>NUCLEOTIDE SEQUENCE [LARGE SCALE GENOMIC DNA]</scope>
    <source>
        <strain evidence="1 2">NBRC 107627</strain>
    </source>
</reference>
<keyword evidence="2" id="KW-1185">Reference proteome</keyword>
<dbReference type="AlphaFoldDB" id="A0A512IDS3"/>
<comment type="caution">
    <text evidence="1">The sequence shown here is derived from an EMBL/GenBank/DDBJ whole genome shotgun (WGS) entry which is preliminary data.</text>
</comment>
<dbReference type="Proteomes" id="UP000321103">
    <property type="component" value="Unassembled WGS sequence"/>
</dbReference>
<accession>A0A512IDS3</accession>
<proteinExistence type="predicted"/>
<evidence type="ECO:0000313" key="1">
    <source>
        <dbReference type="EMBL" id="GEO95831.1"/>
    </source>
</evidence>
<gene>
    <name evidence="1" type="ORF">KTU01_19540</name>
</gene>
<organism evidence="1 2">
    <name type="scientific">Kocuria turfanensis</name>
    <dbReference type="NCBI Taxonomy" id="388357"/>
    <lineage>
        <taxon>Bacteria</taxon>
        <taxon>Bacillati</taxon>
        <taxon>Actinomycetota</taxon>
        <taxon>Actinomycetes</taxon>
        <taxon>Micrococcales</taxon>
        <taxon>Micrococcaceae</taxon>
        <taxon>Kocuria</taxon>
    </lineage>
</organism>
<evidence type="ECO:0000313" key="2">
    <source>
        <dbReference type="Proteomes" id="UP000321103"/>
    </source>
</evidence>
<sequence>MRQLTAEYVCNPWEFADEGAYLAFEDPAAYEAARIPDRLTAERLAAYCRAMGIDPFSVPYYGSRAVLLRRPVDVLGRVPGRSLR</sequence>
<protein>
    <submittedName>
        <fullName evidence="1">Uncharacterized protein</fullName>
    </submittedName>
</protein>